<accession>A0A9N9LS40</accession>
<sequence length="59" mass="6503">MECASTYTTLPCSTSEKLPAPARHNNIRLDNEMIWYLDTTDAAGPDRATGSAVQSKHKH</sequence>
<reference evidence="1" key="1">
    <citation type="submission" date="2021-07" db="EMBL/GenBank/DDBJ databases">
        <authorList>
            <person name="Durling M."/>
        </authorList>
    </citation>
    <scope>NUCLEOTIDE SEQUENCE</scope>
</reference>
<dbReference type="Proteomes" id="UP000701801">
    <property type="component" value="Unassembled WGS sequence"/>
</dbReference>
<name>A0A9N9LS40_9HELO</name>
<dbReference type="EMBL" id="CAJVRM010000226">
    <property type="protein sequence ID" value="CAG8977621.1"/>
    <property type="molecule type" value="Genomic_DNA"/>
</dbReference>
<dbReference type="AlphaFoldDB" id="A0A9N9LS40"/>
<keyword evidence="2" id="KW-1185">Reference proteome</keyword>
<protein>
    <submittedName>
        <fullName evidence="1">Uncharacterized protein</fullName>
    </submittedName>
</protein>
<proteinExistence type="predicted"/>
<gene>
    <name evidence="1" type="ORF">HYALB_00011724</name>
</gene>
<evidence type="ECO:0000313" key="2">
    <source>
        <dbReference type="Proteomes" id="UP000701801"/>
    </source>
</evidence>
<organism evidence="1 2">
    <name type="scientific">Hymenoscyphus albidus</name>
    <dbReference type="NCBI Taxonomy" id="595503"/>
    <lineage>
        <taxon>Eukaryota</taxon>
        <taxon>Fungi</taxon>
        <taxon>Dikarya</taxon>
        <taxon>Ascomycota</taxon>
        <taxon>Pezizomycotina</taxon>
        <taxon>Leotiomycetes</taxon>
        <taxon>Helotiales</taxon>
        <taxon>Helotiaceae</taxon>
        <taxon>Hymenoscyphus</taxon>
    </lineage>
</organism>
<comment type="caution">
    <text evidence="1">The sequence shown here is derived from an EMBL/GenBank/DDBJ whole genome shotgun (WGS) entry which is preliminary data.</text>
</comment>
<evidence type="ECO:0000313" key="1">
    <source>
        <dbReference type="EMBL" id="CAG8977621.1"/>
    </source>
</evidence>